<comment type="caution">
    <text evidence="1">The sequence shown here is derived from an EMBL/GenBank/DDBJ whole genome shotgun (WGS) entry which is preliminary data.</text>
</comment>
<gene>
    <name evidence="1" type="primary">RvY_10313-1</name>
    <name evidence="1" type="synonym">RvY_10313.1</name>
    <name evidence="1" type="ORF">RvY_10313</name>
</gene>
<accession>A0A1D1VHQ6</accession>
<dbReference type="Proteomes" id="UP000186922">
    <property type="component" value="Unassembled WGS sequence"/>
</dbReference>
<dbReference type="EMBL" id="BDGG01000005">
    <property type="protein sequence ID" value="GAU99287.1"/>
    <property type="molecule type" value="Genomic_DNA"/>
</dbReference>
<sequence>MKKDWYSWPNGQSNGFRRRILALVESEDRWRVPLGNFLVLEYSWQEGSTTQQFKPGKTYTNRSFTSEMRKLASPVARGKSLTSRDIYFEVASAVPEMDRALNPFHGPTGVRQAVTIKAAANKSTVLMRRATYVRETVSFCGST</sequence>
<proteinExistence type="predicted"/>
<name>A0A1D1VHQ6_RAMVA</name>
<evidence type="ECO:0000313" key="1">
    <source>
        <dbReference type="EMBL" id="GAU99287.1"/>
    </source>
</evidence>
<protein>
    <submittedName>
        <fullName evidence="1">Uncharacterized protein</fullName>
    </submittedName>
</protein>
<evidence type="ECO:0000313" key="2">
    <source>
        <dbReference type="Proteomes" id="UP000186922"/>
    </source>
</evidence>
<keyword evidence="2" id="KW-1185">Reference proteome</keyword>
<dbReference type="AlphaFoldDB" id="A0A1D1VHQ6"/>
<organism evidence="1 2">
    <name type="scientific">Ramazzottius varieornatus</name>
    <name type="common">Water bear</name>
    <name type="synonym">Tardigrade</name>
    <dbReference type="NCBI Taxonomy" id="947166"/>
    <lineage>
        <taxon>Eukaryota</taxon>
        <taxon>Metazoa</taxon>
        <taxon>Ecdysozoa</taxon>
        <taxon>Tardigrada</taxon>
        <taxon>Eutardigrada</taxon>
        <taxon>Parachela</taxon>
        <taxon>Hypsibioidea</taxon>
        <taxon>Ramazzottiidae</taxon>
        <taxon>Ramazzottius</taxon>
    </lineage>
</organism>
<reference evidence="1 2" key="1">
    <citation type="journal article" date="2016" name="Nat. Commun.">
        <title>Extremotolerant tardigrade genome and improved radiotolerance of human cultured cells by tardigrade-unique protein.</title>
        <authorList>
            <person name="Hashimoto T."/>
            <person name="Horikawa D.D."/>
            <person name="Saito Y."/>
            <person name="Kuwahara H."/>
            <person name="Kozuka-Hata H."/>
            <person name="Shin-I T."/>
            <person name="Minakuchi Y."/>
            <person name="Ohishi K."/>
            <person name="Motoyama A."/>
            <person name="Aizu T."/>
            <person name="Enomoto A."/>
            <person name="Kondo K."/>
            <person name="Tanaka S."/>
            <person name="Hara Y."/>
            <person name="Koshikawa S."/>
            <person name="Sagara H."/>
            <person name="Miura T."/>
            <person name="Yokobori S."/>
            <person name="Miyagawa K."/>
            <person name="Suzuki Y."/>
            <person name="Kubo T."/>
            <person name="Oyama M."/>
            <person name="Kohara Y."/>
            <person name="Fujiyama A."/>
            <person name="Arakawa K."/>
            <person name="Katayama T."/>
            <person name="Toyoda A."/>
            <person name="Kunieda T."/>
        </authorList>
    </citation>
    <scope>NUCLEOTIDE SEQUENCE [LARGE SCALE GENOMIC DNA]</scope>
    <source>
        <strain evidence="1 2">YOKOZUNA-1</strain>
    </source>
</reference>